<dbReference type="Gene3D" id="1.10.3210.10">
    <property type="entry name" value="Hypothetical protein af1432"/>
    <property type="match status" value="1"/>
</dbReference>
<reference evidence="2 3" key="1">
    <citation type="submission" date="2015-06" db="EMBL/GenBank/DDBJ databases">
        <title>Draft genome sequence of beer spoilage bacterium Megasphaera cerevisiae type strain 20462.</title>
        <authorList>
            <person name="Kutumbaka K."/>
            <person name="Pasmowitz J."/>
            <person name="Mategko J."/>
            <person name="Reyes D."/>
            <person name="Friedrich A."/>
            <person name="Han S."/>
            <person name="Martens-Habbena W."/>
            <person name="Neal-McKinney J."/>
            <person name="Janagama H.K."/>
            <person name="Nadala C."/>
            <person name="Samadpour M."/>
        </authorList>
    </citation>
    <scope>NUCLEOTIDE SEQUENCE [LARGE SCALE GENOMIC DNA]</scope>
    <source>
        <strain evidence="2 3">DSM 20462</strain>
    </source>
</reference>
<organism evidence="2 3">
    <name type="scientific">Megasphaera cerevisiae DSM 20462</name>
    <dbReference type="NCBI Taxonomy" id="1122219"/>
    <lineage>
        <taxon>Bacteria</taxon>
        <taxon>Bacillati</taxon>
        <taxon>Bacillota</taxon>
        <taxon>Negativicutes</taxon>
        <taxon>Veillonellales</taxon>
        <taxon>Veillonellaceae</taxon>
        <taxon>Megasphaera</taxon>
    </lineage>
</organism>
<sequence>MLTEYVYVLKRLENKEKLKNMIEYLNESTFFTDPSSTKHHCAYPGGLAEHSLNVYMRLYQLVRNDTHFSIKRYPHETLFICGILHDVCKIGTYQIETKWRKDSNGRWESYPTYVWNDNHPLGHGEKSVMILSKYIELSDEEMLAIRWHMGRFDMACDSYSGLQLLGAAQRQSPLVTALHLADMEATWFDETEYQ</sequence>
<keyword evidence="3" id="KW-1185">Reference proteome</keyword>
<gene>
    <name evidence="2" type="ORF">AB840_10110</name>
</gene>
<evidence type="ECO:0000259" key="1">
    <source>
        <dbReference type="Pfam" id="PF01966"/>
    </source>
</evidence>
<proteinExistence type="predicted"/>
<dbReference type="InterPro" id="IPR006674">
    <property type="entry name" value="HD_domain"/>
</dbReference>
<dbReference type="PATRIC" id="fig|1122219.3.peg.1856"/>
<protein>
    <recommendedName>
        <fullName evidence="1">HD domain-containing protein</fullName>
    </recommendedName>
</protein>
<accession>A0A0J6WWB4</accession>
<dbReference type="Pfam" id="PF01966">
    <property type="entry name" value="HD"/>
    <property type="match status" value="1"/>
</dbReference>
<dbReference type="Proteomes" id="UP000036503">
    <property type="component" value="Unassembled WGS sequence"/>
</dbReference>
<dbReference type="AlphaFoldDB" id="A0A0J6WWB4"/>
<feature type="domain" description="HD" evidence="1">
    <location>
        <begin position="48"/>
        <end position="182"/>
    </location>
</feature>
<dbReference type="EMBL" id="LEKT01000034">
    <property type="protein sequence ID" value="KMO86092.1"/>
    <property type="molecule type" value="Genomic_DNA"/>
</dbReference>
<comment type="caution">
    <text evidence="2">The sequence shown here is derived from an EMBL/GenBank/DDBJ whole genome shotgun (WGS) entry which is preliminary data.</text>
</comment>
<evidence type="ECO:0000313" key="3">
    <source>
        <dbReference type="Proteomes" id="UP000036503"/>
    </source>
</evidence>
<name>A0A0J6WWB4_9FIRM</name>
<dbReference type="SUPFAM" id="SSF109604">
    <property type="entry name" value="HD-domain/PDEase-like"/>
    <property type="match status" value="1"/>
</dbReference>
<dbReference type="InParanoid" id="A0A0J6WWB4"/>
<evidence type="ECO:0000313" key="2">
    <source>
        <dbReference type="EMBL" id="KMO86092.1"/>
    </source>
</evidence>